<comment type="caution">
    <text evidence="2">The sequence shown here is derived from an EMBL/GenBank/DDBJ whole genome shotgun (WGS) entry which is preliminary data.</text>
</comment>
<sequence>AHGLKLLPQKAGPFRRMPQQPALPPENTSRSNSNNSNNNSNSNNNNSSNSSYSNSNSSNNNTTLGCCNVAGAAANPKDLIADLKNQFNLQRQQSSQASRTGSGH</sequence>
<feature type="compositionally biased region" description="Low complexity" evidence="1">
    <location>
        <begin position="31"/>
        <end position="61"/>
    </location>
</feature>
<evidence type="ECO:0000313" key="3">
    <source>
        <dbReference type="Proteomes" id="UP000654075"/>
    </source>
</evidence>
<gene>
    <name evidence="2" type="ORF">PGLA1383_LOCUS11200</name>
</gene>
<feature type="non-terminal residue" evidence="2">
    <location>
        <position position="104"/>
    </location>
</feature>
<feature type="region of interest" description="Disordered" evidence="1">
    <location>
        <begin position="1"/>
        <end position="68"/>
    </location>
</feature>
<name>A0A813DXD7_POLGL</name>
<dbReference type="AlphaFoldDB" id="A0A813DXD7"/>
<dbReference type="Proteomes" id="UP000654075">
    <property type="component" value="Unassembled WGS sequence"/>
</dbReference>
<proteinExistence type="predicted"/>
<keyword evidence="3" id="KW-1185">Reference proteome</keyword>
<evidence type="ECO:0000256" key="1">
    <source>
        <dbReference type="SAM" id="MobiDB-lite"/>
    </source>
</evidence>
<accession>A0A813DXD7</accession>
<reference evidence="2" key="1">
    <citation type="submission" date="2021-02" db="EMBL/GenBank/DDBJ databases">
        <authorList>
            <person name="Dougan E. K."/>
            <person name="Rhodes N."/>
            <person name="Thang M."/>
            <person name="Chan C."/>
        </authorList>
    </citation>
    <scope>NUCLEOTIDE SEQUENCE</scope>
</reference>
<dbReference type="EMBL" id="CAJNNV010005740">
    <property type="protein sequence ID" value="CAE8592550.1"/>
    <property type="molecule type" value="Genomic_DNA"/>
</dbReference>
<organism evidence="2 3">
    <name type="scientific">Polarella glacialis</name>
    <name type="common">Dinoflagellate</name>
    <dbReference type="NCBI Taxonomy" id="89957"/>
    <lineage>
        <taxon>Eukaryota</taxon>
        <taxon>Sar</taxon>
        <taxon>Alveolata</taxon>
        <taxon>Dinophyceae</taxon>
        <taxon>Suessiales</taxon>
        <taxon>Suessiaceae</taxon>
        <taxon>Polarella</taxon>
    </lineage>
</organism>
<evidence type="ECO:0000313" key="2">
    <source>
        <dbReference type="EMBL" id="CAE8592550.1"/>
    </source>
</evidence>
<protein>
    <submittedName>
        <fullName evidence="2">Uncharacterized protein</fullName>
    </submittedName>
</protein>